<dbReference type="InterPro" id="IPR011051">
    <property type="entry name" value="RmlC_Cupin_sf"/>
</dbReference>
<dbReference type="RefSeq" id="WP_243990925.1">
    <property type="nucleotide sequence ID" value="NZ_JALHLE010000004.1"/>
</dbReference>
<evidence type="ECO:0008006" key="3">
    <source>
        <dbReference type="Google" id="ProtNLM"/>
    </source>
</evidence>
<dbReference type="SUPFAM" id="SSF51182">
    <property type="entry name" value="RmlC-like cupins"/>
    <property type="match status" value="1"/>
</dbReference>
<protein>
    <recommendedName>
        <fullName evidence="3">Cupin domain-containing protein</fullName>
    </recommendedName>
</protein>
<gene>
    <name evidence="1" type="ORF">MTR64_03705</name>
</gene>
<organism evidence="1 2">
    <name type="scientific">Novosphingobium album</name>
    <name type="common">ex Hu et al. 2023</name>
    <dbReference type="NCBI Taxonomy" id="2930093"/>
    <lineage>
        <taxon>Bacteria</taxon>
        <taxon>Pseudomonadati</taxon>
        <taxon>Pseudomonadota</taxon>
        <taxon>Alphaproteobacteria</taxon>
        <taxon>Sphingomonadales</taxon>
        <taxon>Sphingomonadaceae</taxon>
        <taxon>Novosphingobium</taxon>
    </lineage>
</organism>
<keyword evidence="2" id="KW-1185">Reference proteome</keyword>
<sequence>MGESAMAARGHRDIFADEMDWQEGESPSIRYARFLLEEGNGASPMVILSRFAPGEVVGAHTHDTNYFEYVIEGEQTVGKVTFGKGDVRLVTAGTGYGPIVVGPQGCTVLIVFQEAARAMTIPKGKDSERKVLQ</sequence>
<comment type="caution">
    <text evidence="1">The sequence shown here is derived from an EMBL/GenBank/DDBJ whole genome shotgun (WGS) entry which is preliminary data.</text>
</comment>
<evidence type="ECO:0000313" key="1">
    <source>
        <dbReference type="EMBL" id="MCJ2177653.1"/>
    </source>
</evidence>
<dbReference type="EMBL" id="JALHLE010000004">
    <property type="protein sequence ID" value="MCJ2177653.1"/>
    <property type="molecule type" value="Genomic_DNA"/>
</dbReference>
<name>A0ABT0AXW1_9SPHN</name>
<evidence type="ECO:0000313" key="2">
    <source>
        <dbReference type="Proteomes" id="UP001162880"/>
    </source>
</evidence>
<proteinExistence type="predicted"/>
<reference evidence="1" key="1">
    <citation type="submission" date="2022-03" db="EMBL/GenBank/DDBJ databases">
        <title>Identification of a novel bacterium isolated from mangrove sediments.</title>
        <authorList>
            <person name="Pan X."/>
        </authorList>
    </citation>
    <scope>NUCLEOTIDE SEQUENCE</scope>
    <source>
        <strain evidence="1">B2580</strain>
    </source>
</reference>
<dbReference type="Gene3D" id="2.60.120.10">
    <property type="entry name" value="Jelly Rolls"/>
    <property type="match status" value="1"/>
</dbReference>
<dbReference type="InterPro" id="IPR014710">
    <property type="entry name" value="RmlC-like_jellyroll"/>
</dbReference>
<dbReference type="Proteomes" id="UP001162880">
    <property type="component" value="Unassembled WGS sequence"/>
</dbReference>
<accession>A0ABT0AXW1</accession>